<dbReference type="InterPro" id="IPR037523">
    <property type="entry name" value="VOC_core"/>
</dbReference>
<dbReference type="EMBL" id="BAAAHP010000323">
    <property type="protein sequence ID" value="GAA0908233.1"/>
    <property type="molecule type" value="Genomic_DNA"/>
</dbReference>
<dbReference type="PANTHER" id="PTHR21366:SF31">
    <property type="entry name" value="METALLOTHIOL TRANSFERASE FOSB"/>
    <property type="match status" value="1"/>
</dbReference>
<evidence type="ECO:0000313" key="3">
    <source>
        <dbReference type="Proteomes" id="UP001499967"/>
    </source>
</evidence>
<sequence length="152" mass="16445">MTNTQLTTGINHVAIMTEDLDRFVAFYTGVFGAEVVFTGTNPHFRHAILRVGGVSVLHPLQRPDRRHGRASAAVLDRGHLDHVALDVPTRAAFDELRARLVARGASDGAITDLGPKISFWFTDPDGMTGEVDWVHEPSLAGFHDPVPVAAVG</sequence>
<dbReference type="InterPro" id="IPR004360">
    <property type="entry name" value="Glyas_Fos-R_dOase_dom"/>
</dbReference>
<feature type="domain" description="VOC" evidence="1">
    <location>
        <begin position="9"/>
        <end position="134"/>
    </location>
</feature>
<dbReference type="PANTHER" id="PTHR21366">
    <property type="entry name" value="GLYOXALASE FAMILY PROTEIN"/>
    <property type="match status" value="1"/>
</dbReference>
<organism evidence="2 3">
    <name type="scientific">Pseudonocardia zijingensis</name>
    <dbReference type="NCBI Taxonomy" id="153376"/>
    <lineage>
        <taxon>Bacteria</taxon>
        <taxon>Bacillati</taxon>
        <taxon>Actinomycetota</taxon>
        <taxon>Actinomycetes</taxon>
        <taxon>Pseudonocardiales</taxon>
        <taxon>Pseudonocardiaceae</taxon>
        <taxon>Pseudonocardia</taxon>
    </lineage>
</organism>
<dbReference type="CDD" id="cd06587">
    <property type="entry name" value="VOC"/>
    <property type="match status" value="1"/>
</dbReference>
<name>A0ABP3YY76_9PSEU</name>
<dbReference type="SUPFAM" id="SSF54593">
    <property type="entry name" value="Glyoxalase/Bleomycin resistance protein/Dihydroxybiphenyl dioxygenase"/>
    <property type="match status" value="1"/>
</dbReference>
<gene>
    <name evidence="2" type="ORF">GCM10009559_77330</name>
</gene>
<dbReference type="InterPro" id="IPR029068">
    <property type="entry name" value="Glyas_Bleomycin-R_OHBP_Dase"/>
</dbReference>
<dbReference type="Proteomes" id="UP001499967">
    <property type="component" value="Unassembled WGS sequence"/>
</dbReference>
<comment type="caution">
    <text evidence="2">The sequence shown here is derived from an EMBL/GenBank/DDBJ whole genome shotgun (WGS) entry which is preliminary data.</text>
</comment>
<protein>
    <submittedName>
        <fullName evidence="2">VOC family protein</fullName>
    </submittedName>
</protein>
<dbReference type="RefSeq" id="WP_343946844.1">
    <property type="nucleotide sequence ID" value="NZ_BAAAHP010000323.1"/>
</dbReference>
<accession>A0ABP3YY76</accession>
<dbReference type="Gene3D" id="3.10.180.10">
    <property type="entry name" value="2,3-Dihydroxybiphenyl 1,2-Dioxygenase, domain 1"/>
    <property type="match status" value="1"/>
</dbReference>
<evidence type="ECO:0000313" key="2">
    <source>
        <dbReference type="EMBL" id="GAA0908233.1"/>
    </source>
</evidence>
<dbReference type="Pfam" id="PF00903">
    <property type="entry name" value="Glyoxalase"/>
    <property type="match status" value="1"/>
</dbReference>
<evidence type="ECO:0000259" key="1">
    <source>
        <dbReference type="PROSITE" id="PS51819"/>
    </source>
</evidence>
<dbReference type="InterPro" id="IPR050383">
    <property type="entry name" value="GlyoxalaseI/FosfomycinResist"/>
</dbReference>
<keyword evidence="3" id="KW-1185">Reference proteome</keyword>
<proteinExistence type="predicted"/>
<reference evidence="3" key="1">
    <citation type="journal article" date="2019" name="Int. J. Syst. Evol. Microbiol.">
        <title>The Global Catalogue of Microorganisms (GCM) 10K type strain sequencing project: providing services to taxonomists for standard genome sequencing and annotation.</title>
        <authorList>
            <consortium name="The Broad Institute Genomics Platform"/>
            <consortium name="The Broad Institute Genome Sequencing Center for Infectious Disease"/>
            <person name="Wu L."/>
            <person name="Ma J."/>
        </authorList>
    </citation>
    <scope>NUCLEOTIDE SEQUENCE [LARGE SCALE GENOMIC DNA]</scope>
    <source>
        <strain evidence="3">JCM 11117</strain>
    </source>
</reference>
<dbReference type="PROSITE" id="PS51819">
    <property type="entry name" value="VOC"/>
    <property type="match status" value="1"/>
</dbReference>